<keyword evidence="4" id="KW-1185">Reference proteome</keyword>
<dbReference type="Gramene" id="ONK68569">
    <property type="protein sequence ID" value="ONK68569"/>
    <property type="gene ID" value="A4U43_C05F13440"/>
</dbReference>
<evidence type="ECO:0000256" key="1">
    <source>
        <dbReference type="SAM" id="MobiDB-lite"/>
    </source>
</evidence>
<feature type="chain" id="PRO_5024292586" description="Secreted protein" evidence="2">
    <location>
        <begin position="23"/>
        <end position="137"/>
    </location>
</feature>
<protein>
    <recommendedName>
        <fullName evidence="5">Secreted protein</fullName>
    </recommendedName>
</protein>
<feature type="signal peptide" evidence="2">
    <location>
        <begin position="1"/>
        <end position="22"/>
    </location>
</feature>
<sequence>MLVLSRLSWFSFFHLLRLHAFGAPPSLPASSGDNLSLTSSDVGNAASPRLCAVLARAPHTPGSRRRLLRPPAFGVTDSPPPQSRTPCRTRTPCSPPPTSSLGFSPALQPSVLRLLLQLLDELPCFCGRPMVCNRQRL</sequence>
<feature type="region of interest" description="Disordered" evidence="1">
    <location>
        <begin position="61"/>
        <end position="101"/>
    </location>
</feature>
<accession>A0A5P1EV33</accession>
<dbReference type="EMBL" id="CM007385">
    <property type="protein sequence ID" value="ONK68569.1"/>
    <property type="molecule type" value="Genomic_DNA"/>
</dbReference>
<reference evidence="4" key="1">
    <citation type="journal article" date="2017" name="Nat. Commun.">
        <title>The asparagus genome sheds light on the origin and evolution of a young Y chromosome.</title>
        <authorList>
            <person name="Harkess A."/>
            <person name="Zhou J."/>
            <person name="Xu C."/>
            <person name="Bowers J.E."/>
            <person name="Van der Hulst R."/>
            <person name="Ayyampalayam S."/>
            <person name="Mercati F."/>
            <person name="Riccardi P."/>
            <person name="McKain M.R."/>
            <person name="Kakrana A."/>
            <person name="Tang H."/>
            <person name="Ray J."/>
            <person name="Groenendijk J."/>
            <person name="Arikit S."/>
            <person name="Mathioni S.M."/>
            <person name="Nakano M."/>
            <person name="Shan H."/>
            <person name="Telgmann-Rauber A."/>
            <person name="Kanno A."/>
            <person name="Yue Z."/>
            <person name="Chen H."/>
            <person name="Li W."/>
            <person name="Chen Y."/>
            <person name="Xu X."/>
            <person name="Zhang Y."/>
            <person name="Luo S."/>
            <person name="Chen H."/>
            <person name="Gao J."/>
            <person name="Mao Z."/>
            <person name="Pires J.C."/>
            <person name="Luo M."/>
            <person name="Kudrna D."/>
            <person name="Wing R.A."/>
            <person name="Meyers B.C."/>
            <person name="Yi K."/>
            <person name="Kong H."/>
            <person name="Lavrijsen P."/>
            <person name="Sunseri F."/>
            <person name="Falavigna A."/>
            <person name="Ye Y."/>
            <person name="Leebens-Mack J.H."/>
            <person name="Chen G."/>
        </authorList>
    </citation>
    <scope>NUCLEOTIDE SEQUENCE [LARGE SCALE GENOMIC DNA]</scope>
    <source>
        <strain evidence="4">cv. DH0086</strain>
    </source>
</reference>
<proteinExistence type="predicted"/>
<evidence type="ECO:0000313" key="3">
    <source>
        <dbReference type="EMBL" id="ONK68569.1"/>
    </source>
</evidence>
<evidence type="ECO:0000256" key="2">
    <source>
        <dbReference type="SAM" id="SignalP"/>
    </source>
</evidence>
<keyword evidence="2" id="KW-0732">Signal</keyword>
<dbReference type="Proteomes" id="UP000243459">
    <property type="component" value="Chromosome 5"/>
</dbReference>
<evidence type="ECO:0000313" key="4">
    <source>
        <dbReference type="Proteomes" id="UP000243459"/>
    </source>
</evidence>
<evidence type="ECO:0008006" key="5">
    <source>
        <dbReference type="Google" id="ProtNLM"/>
    </source>
</evidence>
<organism evidence="3 4">
    <name type="scientific">Asparagus officinalis</name>
    <name type="common">Garden asparagus</name>
    <dbReference type="NCBI Taxonomy" id="4686"/>
    <lineage>
        <taxon>Eukaryota</taxon>
        <taxon>Viridiplantae</taxon>
        <taxon>Streptophyta</taxon>
        <taxon>Embryophyta</taxon>
        <taxon>Tracheophyta</taxon>
        <taxon>Spermatophyta</taxon>
        <taxon>Magnoliopsida</taxon>
        <taxon>Liliopsida</taxon>
        <taxon>Asparagales</taxon>
        <taxon>Asparagaceae</taxon>
        <taxon>Asparagoideae</taxon>
        <taxon>Asparagus</taxon>
    </lineage>
</organism>
<name>A0A5P1EV33_ASPOF</name>
<gene>
    <name evidence="3" type="ORF">A4U43_C05F13440</name>
</gene>
<dbReference type="AlphaFoldDB" id="A0A5P1EV33"/>